<evidence type="ECO:0000256" key="7">
    <source>
        <dbReference type="SAM" id="Phobius"/>
    </source>
</evidence>
<dbReference type="EMBL" id="JAAAUY010001106">
    <property type="protein sequence ID" value="KAF9324335.1"/>
    <property type="molecule type" value="Genomic_DNA"/>
</dbReference>
<dbReference type="Pfam" id="PF07690">
    <property type="entry name" value="MFS_1"/>
    <property type="match status" value="1"/>
</dbReference>
<dbReference type="GO" id="GO:0016020">
    <property type="term" value="C:membrane"/>
    <property type="evidence" value="ECO:0007669"/>
    <property type="project" value="UniProtKB-SubCell"/>
</dbReference>
<keyword evidence="2" id="KW-0813">Transport</keyword>
<feature type="transmembrane region" description="Helical" evidence="7">
    <location>
        <begin position="88"/>
        <end position="106"/>
    </location>
</feature>
<gene>
    <name evidence="8" type="ORF">BG006_000648</name>
</gene>
<reference evidence="8" key="1">
    <citation type="journal article" date="2020" name="Fungal Divers.">
        <title>Resolving the Mortierellaceae phylogeny through synthesis of multi-gene phylogenetics and phylogenomics.</title>
        <authorList>
            <person name="Vandepol N."/>
            <person name="Liber J."/>
            <person name="Desiro A."/>
            <person name="Na H."/>
            <person name="Kennedy M."/>
            <person name="Barry K."/>
            <person name="Grigoriev I.V."/>
            <person name="Miller A.N."/>
            <person name="O'Donnell K."/>
            <person name="Stajich J.E."/>
            <person name="Bonito G."/>
        </authorList>
    </citation>
    <scope>NUCLEOTIDE SEQUENCE</scope>
    <source>
        <strain evidence="8">NVP1</strain>
    </source>
</reference>
<evidence type="ECO:0000256" key="1">
    <source>
        <dbReference type="ARBA" id="ARBA00004141"/>
    </source>
</evidence>
<feature type="transmembrane region" description="Helical" evidence="7">
    <location>
        <begin position="222"/>
        <end position="244"/>
    </location>
</feature>
<feature type="transmembrane region" description="Helical" evidence="7">
    <location>
        <begin position="256"/>
        <end position="278"/>
    </location>
</feature>
<organism evidence="8 9">
    <name type="scientific">Podila minutissima</name>
    <dbReference type="NCBI Taxonomy" id="64525"/>
    <lineage>
        <taxon>Eukaryota</taxon>
        <taxon>Fungi</taxon>
        <taxon>Fungi incertae sedis</taxon>
        <taxon>Mucoromycota</taxon>
        <taxon>Mortierellomycotina</taxon>
        <taxon>Mortierellomycetes</taxon>
        <taxon>Mortierellales</taxon>
        <taxon>Mortierellaceae</taxon>
        <taxon>Podila</taxon>
    </lineage>
</organism>
<proteinExistence type="predicted"/>
<evidence type="ECO:0000256" key="6">
    <source>
        <dbReference type="SAM" id="MobiDB-lite"/>
    </source>
</evidence>
<evidence type="ECO:0000256" key="2">
    <source>
        <dbReference type="ARBA" id="ARBA00022448"/>
    </source>
</evidence>
<evidence type="ECO:0000256" key="5">
    <source>
        <dbReference type="ARBA" id="ARBA00023136"/>
    </source>
</evidence>
<sequence>MEATSRWKEFLNSYHVQVGMICLCMTGESISQSVICPFLYFMVRDFHVGLDIWLGYYAGLLLTGYWGANLCTTLFWGYLSDKYGRKAMLLFGLFMTSLSTIYLGLATCYHDAMLALVLQGACTGLVPISKCAIGEIANRQQRIYDAQMAALPKHQQRHRRQQRPTHPPPSYEESYQQQDYVANEKGDIDREAKFVCYSPECDEEVVRERQLRPREDYAAKGYSGLVIAVAIGAALGPLVGGSLAKKQITGFEKYTYLAPCLLAAGVGLLITCLVALILNETNPKWAKPLPQHLLEPSRESYPADTARRASTTTTATRRGRLGYEQSRWFLLKEGVLNNPCSNNSNSSCRQSEEEEEEVDYGGGLVLILAIYSLLVLTSILGSEFVMLYTQSPIARGGLEFSAKILGQVLTMRGILKLTFNLFGYPFLVRRLGLIRCLRLGIAVIGTVSVLGMGWAVPWRVQWEGSGGGGGGGGGSAGTTAADGAVGMGEAASLASAAGHLGRFNNHNNSNGVMGGDRTPIGMSVVLLCLSMISMGEVLGNAAGSGSENSASSSFNASDLQLPSQQQQQSGSGVLWSVSQVSANIMRLTGPVLAG</sequence>
<feature type="transmembrane region" description="Helical" evidence="7">
    <location>
        <begin position="439"/>
        <end position="456"/>
    </location>
</feature>
<comment type="caution">
    <text evidence="8">The sequence shown here is derived from an EMBL/GenBank/DDBJ whole genome shotgun (WGS) entry which is preliminary data.</text>
</comment>
<dbReference type="InterPro" id="IPR011701">
    <property type="entry name" value="MFS"/>
</dbReference>
<evidence type="ECO:0000313" key="9">
    <source>
        <dbReference type="Proteomes" id="UP000696485"/>
    </source>
</evidence>
<evidence type="ECO:0000256" key="4">
    <source>
        <dbReference type="ARBA" id="ARBA00022989"/>
    </source>
</evidence>
<dbReference type="AlphaFoldDB" id="A0A9P5SBN3"/>
<dbReference type="Proteomes" id="UP000696485">
    <property type="component" value="Unassembled WGS sequence"/>
</dbReference>
<dbReference type="GO" id="GO:0022857">
    <property type="term" value="F:transmembrane transporter activity"/>
    <property type="evidence" value="ECO:0007669"/>
    <property type="project" value="InterPro"/>
</dbReference>
<dbReference type="PANTHER" id="PTHR23504">
    <property type="entry name" value="MAJOR FACILITATOR SUPERFAMILY DOMAIN-CONTAINING PROTEIN 10"/>
    <property type="match status" value="1"/>
</dbReference>
<evidence type="ECO:0000256" key="3">
    <source>
        <dbReference type="ARBA" id="ARBA00022692"/>
    </source>
</evidence>
<dbReference type="PANTHER" id="PTHR23504:SF15">
    <property type="entry name" value="MAJOR FACILITATOR SUPERFAMILY (MFS) PROFILE DOMAIN-CONTAINING PROTEIN"/>
    <property type="match status" value="1"/>
</dbReference>
<keyword evidence="5 7" id="KW-0472">Membrane</keyword>
<keyword evidence="3 7" id="KW-0812">Transmembrane</keyword>
<feature type="transmembrane region" description="Helical" evidence="7">
    <location>
        <begin position="364"/>
        <end position="389"/>
    </location>
</feature>
<dbReference type="Gene3D" id="1.20.1250.20">
    <property type="entry name" value="MFS general substrate transporter like domains"/>
    <property type="match status" value="2"/>
</dbReference>
<keyword evidence="4 7" id="KW-1133">Transmembrane helix</keyword>
<feature type="region of interest" description="Disordered" evidence="6">
    <location>
        <begin position="153"/>
        <end position="176"/>
    </location>
</feature>
<evidence type="ECO:0000313" key="8">
    <source>
        <dbReference type="EMBL" id="KAF9324335.1"/>
    </source>
</evidence>
<feature type="region of interest" description="Disordered" evidence="6">
    <location>
        <begin position="545"/>
        <end position="567"/>
    </location>
</feature>
<name>A0A9P5SBN3_9FUNG</name>
<feature type="compositionally biased region" description="Basic residues" evidence="6">
    <location>
        <begin position="154"/>
        <end position="163"/>
    </location>
</feature>
<comment type="subcellular location">
    <subcellularLocation>
        <location evidence="1">Membrane</location>
        <topology evidence="1">Multi-pass membrane protein</topology>
    </subcellularLocation>
</comment>
<protein>
    <recommendedName>
        <fullName evidence="10">Major facilitator superfamily (MFS) profile domain-containing protein</fullName>
    </recommendedName>
</protein>
<dbReference type="InterPro" id="IPR036259">
    <property type="entry name" value="MFS_trans_sf"/>
</dbReference>
<evidence type="ECO:0008006" key="10">
    <source>
        <dbReference type="Google" id="ProtNLM"/>
    </source>
</evidence>
<feature type="transmembrane region" description="Helical" evidence="7">
    <location>
        <begin position="54"/>
        <end position="76"/>
    </location>
</feature>
<feature type="transmembrane region" description="Helical" evidence="7">
    <location>
        <begin position="21"/>
        <end position="42"/>
    </location>
</feature>
<keyword evidence="9" id="KW-1185">Reference proteome</keyword>
<feature type="non-terminal residue" evidence="8">
    <location>
        <position position="594"/>
    </location>
</feature>
<accession>A0A9P5SBN3</accession>
<dbReference type="SUPFAM" id="SSF103473">
    <property type="entry name" value="MFS general substrate transporter"/>
    <property type="match status" value="2"/>
</dbReference>